<evidence type="ECO:0000313" key="3">
    <source>
        <dbReference type="Proteomes" id="UP001151760"/>
    </source>
</evidence>
<name>A0ABQ5H8P5_9ASTR</name>
<reference evidence="2" key="1">
    <citation type="journal article" date="2022" name="Int. J. Mol. Sci.">
        <title>Draft Genome of Tanacetum Coccineum: Genomic Comparison of Closely Related Tanacetum-Family Plants.</title>
        <authorList>
            <person name="Yamashiro T."/>
            <person name="Shiraishi A."/>
            <person name="Nakayama K."/>
            <person name="Satake H."/>
        </authorList>
    </citation>
    <scope>NUCLEOTIDE SEQUENCE</scope>
</reference>
<feature type="region of interest" description="Disordered" evidence="1">
    <location>
        <begin position="1"/>
        <end position="30"/>
    </location>
</feature>
<feature type="compositionally biased region" description="Basic and acidic residues" evidence="1">
    <location>
        <begin position="16"/>
        <end position="28"/>
    </location>
</feature>
<feature type="compositionally biased region" description="Low complexity" evidence="1">
    <location>
        <begin position="108"/>
        <end position="121"/>
    </location>
</feature>
<proteinExistence type="predicted"/>
<sequence>MRTSTHSQSSITDPKTFGKTEDDSEGHTGHALVSGLRLLKTYDGICISRVILLKDWTQSILCRQVVISDLEEPSEAYMLFDEPVPSATEVNAQVVPPGTSLSTTIAQDAPSTSASSSTSDSHLPVQHQEN</sequence>
<feature type="compositionally biased region" description="Polar residues" evidence="1">
    <location>
        <begin position="1"/>
        <end position="13"/>
    </location>
</feature>
<reference evidence="2" key="2">
    <citation type="submission" date="2022-01" db="EMBL/GenBank/DDBJ databases">
        <authorList>
            <person name="Yamashiro T."/>
            <person name="Shiraishi A."/>
            <person name="Satake H."/>
            <person name="Nakayama K."/>
        </authorList>
    </citation>
    <scope>NUCLEOTIDE SEQUENCE</scope>
</reference>
<organism evidence="2 3">
    <name type="scientific">Tanacetum coccineum</name>
    <dbReference type="NCBI Taxonomy" id="301880"/>
    <lineage>
        <taxon>Eukaryota</taxon>
        <taxon>Viridiplantae</taxon>
        <taxon>Streptophyta</taxon>
        <taxon>Embryophyta</taxon>
        <taxon>Tracheophyta</taxon>
        <taxon>Spermatophyta</taxon>
        <taxon>Magnoliopsida</taxon>
        <taxon>eudicotyledons</taxon>
        <taxon>Gunneridae</taxon>
        <taxon>Pentapetalae</taxon>
        <taxon>asterids</taxon>
        <taxon>campanulids</taxon>
        <taxon>Asterales</taxon>
        <taxon>Asteraceae</taxon>
        <taxon>Asteroideae</taxon>
        <taxon>Anthemideae</taxon>
        <taxon>Anthemidinae</taxon>
        <taxon>Tanacetum</taxon>
    </lineage>
</organism>
<evidence type="ECO:0000256" key="1">
    <source>
        <dbReference type="SAM" id="MobiDB-lite"/>
    </source>
</evidence>
<protein>
    <submittedName>
        <fullName evidence="2">Uncharacterized protein</fullName>
    </submittedName>
</protein>
<gene>
    <name evidence="2" type="ORF">Tco_1058584</name>
</gene>
<dbReference type="Proteomes" id="UP001151760">
    <property type="component" value="Unassembled WGS sequence"/>
</dbReference>
<dbReference type="EMBL" id="BQNB010019339">
    <property type="protein sequence ID" value="GJT84242.1"/>
    <property type="molecule type" value="Genomic_DNA"/>
</dbReference>
<evidence type="ECO:0000313" key="2">
    <source>
        <dbReference type="EMBL" id="GJT84242.1"/>
    </source>
</evidence>
<keyword evidence="3" id="KW-1185">Reference proteome</keyword>
<accession>A0ABQ5H8P5</accession>
<comment type="caution">
    <text evidence="2">The sequence shown here is derived from an EMBL/GenBank/DDBJ whole genome shotgun (WGS) entry which is preliminary data.</text>
</comment>
<feature type="region of interest" description="Disordered" evidence="1">
    <location>
        <begin position="98"/>
        <end position="130"/>
    </location>
</feature>